<dbReference type="SMR" id="A0A4V1C865"/>
<feature type="signal peptide" evidence="1">
    <location>
        <begin position="1"/>
        <end position="22"/>
    </location>
</feature>
<keyword evidence="1" id="KW-0732">Signal</keyword>
<dbReference type="OMA" id="NCQSIDV"/>
<name>A0A4V1C865_PYROR</name>
<evidence type="ECO:0000256" key="1">
    <source>
        <dbReference type="SAM" id="SignalP"/>
    </source>
</evidence>
<organism evidence="2 3">
    <name type="scientific">Pyricularia oryzae</name>
    <name type="common">Rice blast fungus</name>
    <name type="synonym">Magnaporthe oryzae</name>
    <dbReference type="NCBI Taxonomy" id="318829"/>
    <lineage>
        <taxon>Eukaryota</taxon>
        <taxon>Fungi</taxon>
        <taxon>Dikarya</taxon>
        <taxon>Ascomycota</taxon>
        <taxon>Pezizomycotina</taxon>
        <taxon>Sordariomycetes</taxon>
        <taxon>Sordariomycetidae</taxon>
        <taxon>Magnaporthales</taxon>
        <taxon>Pyriculariaceae</taxon>
        <taxon>Pyricularia</taxon>
    </lineage>
</organism>
<reference evidence="2 3" key="1">
    <citation type="journal article" date="2019" name="Mol. Biol. Evol.">
        <title>Blast fungal genomes show frequent chromosomal changes, gene gains and losses, and effector gene turnover.</title>
        <authorList>
            <person name="Gomez Luciano L.B."/>
            <person name="Jason Tsai I."/>
            <person name="Chuma I."/>
            <person name="Tosa Y."/>
            <person name="Chen Y.H."/>
            <person name="Li J.Y."/>
            <person name="Li M.Y."/>
            <person name="Jade Lu M.Y."/>
            <person name="Nakayashiki H."/>
            <person name="Li W.H."/>
        </authorList>
    </citation>
    <scope>NUCLEOTIDE SEQUENCE [LARGE SCALE GENOMIC DNA]</scope>
    <source>
        <strain evidence="2">MZ5-1-6</strain>
    </source>
</reference>
<accession>A0A4V1C865</accession>
<feature type="chain" id="PRO_5020795710" evidence="1">
    <location>
        <begin position="23"/>
        <end position="114"/>
    </location>
</feature>
<dbReference type="InterPro" id="IPR011024">
    <property type="entry name" value="G_crystallin-like"/>
</dbReference>
<proteinExistence type="predicted"/>
<protein>
    <submittedName>
        <fullName evidence="2">Uncharacterized protein</fullName>
    </submittedName>
</protein>
<dbReference type="EMBL" id="CP034210">
    <property type="protein sequence ID" value="QBZ65808.1"/>
    <property type="molecule type" value="Genomic_DNA"/>
</dbReference>
<gene>
    <name evidence="2" type="ORF">PoMZ_12772</name>
</gene>
<evidence type="ECO:0000313" key="3">
    <source>
        <dbReference type="Proteomes" id="UP000294847"/>
    </source>
</evidence>
<evidence type="ECO:0000313" key="2">
    <source>
        <dbReference type="EMBL" id="QBZ65808.1"/>
    </source>
</evidence>
<sequence>MKTFQILSAVAISLLFGGAANAAVIAGRQDQITIKLCPHENMDGDCWFIDVNDCTNVEEHMNDLVSSFDTGERTCSFFERENCGGHSYTARGERKTLPKDFNDQISSVKCNKGP</sequence>
<dbReference type="Proteomes" id="UP000294847">
    <property type="component" value="Chromosome 7"/>
</dbReference>
<dbReference type="Gene3D" id="2.60.20.10">
    <property type="entry name" value="Crystallins"/>
    <property type="match status" value="1"/>
</dbReference>
<dbReference type="AlphaFoldDB" id="A0A4V1C865"/>
<dbReference type="SUPFAM" id="SSF49695">
    <property type="entry name" value="gamma-Crystallin-like"/>
    <property type="match status" value="1"/>
</dbReference>